<evidence type="ECO:0008006" key="11">
    <source>
        <dbReference type="Google" id="ProtNLM"/>
    </source>
</evidence>
<evidence type="ECO:0000259" key="6">
    <source>
        <dbReference type="Pfam" id="PF13086"/>
    </source>
</evidence>
<dbReference type="GO" id="GO:0005694">
    <property type="term" value="C:chromosome"/>
    <property type="evidence" value="ECO:0007669"/>
    <property type="project" value="UniProtKB-ARBA"/>
</dbReference>
<dbReference type="InterPro" id="IPR047187">
    <property type="entry name" value="SF1_C_Upf1"/>
</dbReference>
<dbReference type="GO" id="GO:0004386">
    <property type="term" value="F:helicase activity"/>
    <property type="evidence" value="ECO:0007669"/>
    <property type="project" value="UniProtKB-KW"/>
</dbReference>
<dbReference type="EMBL" id="CM007390">
    <property type="protein sequence ID" value="ONK57202.1"/>
    <property type="molecule type" value="Genomic_DNA"/>
</dbReference>
<dbReference type="SUPFAM" id="SSF52540">
    <property type="entry name" value="P-loop containing nucleoside triphosphate hydrolases"/>
    <property type="match status" value="1"/>
</dbReference>
<dbReference type="Pfam" id="PF13086">
    <property type="entry name" value="AAA_11"/>
    <property type="match status" value="1"/>
</dbReference>
<protein>
    <recommendedName>
        <fullName evidence="11">Helicase ATP-binding domain-containing protein</fullName>
    </recommendedName>
</protein>
<evidence type="ECO:0000256" key="4">
    <source>
        <dbReference type="ARBA" id="ARBA00022840"/>
    </source>
</evidence>
<evidence type="ECO:0000259" key="8">
    <source>
        <dbReference type="Pfam" id="PF20073"/>
    </source>
</evidence>
<keyword evidence="10" id="KW-1185">Reference proteome</keyword>
<dbReference type="InterPro" id="IPR045055">
    <property type="entry name" value="DNA2/NAM7-like"/>
</dbReference>
<evidence type="ECO:0000256" key="1">
    <source>
        <dbReference type="ARBA" id="ARBA00022741"/>
    </source>
</evidence>
<dbReference type="InterPro" id="IPR041677">
    <property type="entry name" value="DNA2/NAM7_AAA_11"/>
</dbReference>
<accession>A0A5P1E3H1</accession>
<dbReference type="PANTHER" id="PTHR10887:SF515">
    <property type="entry name" value="P-LOOP CONTAINING NUCLEOSIDE TRIPHOSPHATE HYDROLASES SUPERFAMILY PROTEIN"/>
    <property type="match status" value="1"/>
</dbReference>
<keyword evidence="1" id="KW-0547">Nucleotide-binding</keyword>
<evidence type="ECO:0000256" key="2">
    <source>
        <dbReference type="ARBA" id="ARBA00022801"/>
    </source>
</evidence>
<dbReference type="Gramene" id="ONK57202">
    <property type="protein sequence ID" value="ONK57202"/>
    <property type="gene ID" value="A4U43_C10F17650"/>
</dbReference>
<dbReference type="InterPro" id="IPR027417">
    <property type="entry name" value="P-loop_NTPase"/>
</dbReference>
<keyword evidence="2" id="KW-0378">Hydrolase</keyword>
<name>A0A5P1E3H1_ASPOF</name>
<dbReference type="GO" id="GO:0005524">
    <property type="term" value="F:ATP binding"/>
    <property type="evidence" value="ECO:0007669"/>
    <property type="project" value="UniProtKB-KW"/>
</dbReference>
<evidence type="ECO:0000256" key="5">
    <source>
        <dbReference type="SAM" id="Coils"/>
    </source>
</evidence>
<dbReference type="InterPro" id="IPR045529">
    <property type="entry name" value="DUF6469"/>
</dbReference>
<evidence type="ECO:0000259" key="7">
    <source>
        <dbReference type="Pfam" id="PF13087"/>
    </source>
</evidence>
<dbReference type="InterPro" id="IPR041679">
    <property type="entry name" value="DNA2/NAM7-like_C"/>
</dbReference>
<keyword evidence="4" id="KW-0067">ATP-binding</keyword>
<evidence type="ECO:0000256" key="3">
    <source>
        <dbReference type="ARBA" id="ARBA00022806"/>
    </source>
</evidence>
<dbReference type="Pfam" id="PF13087">
    <property type="entry name" value="AAA_12"/>
    <property type="match status" value="1"/>
</dbReference>
<feature type="domain" description="DNA2/NAM7 helicase helicase" evidence="6">
    <location>
        <begin position="132"/>
        <end position="512"/>
    </location>
</feature>
<dbReference type="FunFam" id="3.40.50.300:FF:000326">
    <property type="entry name" value="P-loop containing nucleoside triphosphate hydrolase"/>
    <property type="match status" value="1"/>
</dbReference>
<proteinExistence type="predicted"/>
<dbReference type="Gene3D" id="3.40.50.300">
    <property type="entry name" value="P-loop containing nucleotide triphosphate hydrolases"/>
    <property type="match status" value="2"/>
</dbReference>
<dbReference type="CDD" id="cd18808">
    <property type="entry name" value="SF1_C_Upf1"/>
    <property type="match status" value="1"/>
</dbReference>
<feature type="coiled-coil region" evidence="5">
    <location>
        <begin position="265"/>
        <end position="310"/>
    </location>
</feature>
<evidence type="ECO:0000313" key="10">
    <source>
        <dbReference type="Proteomes" id="UP000243459"/>
    </source>
</evidence>
<gene>
    <name evidence="9" type="ORF">A4U43_C10F17650</name>
</gene>
<feature type="domain" description="DUF6469" evidence="8">
    <location>
        <begin position="3"/>
        <end position="85"/>
    </location>
</feature>
<dbReference type="OMA" id="TKYCHHE"/>
<dbReference type="GO" id="GO:0016787">
    <property type="term" value="F:hydrolase activity"/>
    <property type="evidence" value="ECO:0007669"/>
    <property type="project" value="UniProtKB-KW"/>
</dbReference>
<keyword evidence="3" id="KW-0347">Helicase</keyword>
<feature type="domain" description="DNA2/NAM7 helicase-like C-terminal" evidence="7">
    <location>
        <begin position="520"/>
        <end position="716"/>
    </location>
</feature>
<dbReference type="Pfam" id="PF20073">
    <property type="entry name" value="DUF6469"/>
    <property type="match status" value="1"/>
</dbReference>
<keyword evidence="5" id="KW-0175">Coiled coil</keyword>
<dbReference type="AlphaFoldDB" id="A0A5P1E3H1"/>
<reference evidence="10" key="1">
    <citation type="journal article" date="2017" name="Nat. Commun.">
        <title>The asparagus genome sheds light on the origin and evolution of a young Y chromosome.</title>
        <authorList>
            <person name="Harkess A."/>
            <person name="Zhou J."/>
            <person name="Xu C."/>
            <person name="Bowers J.E."/>
            <person name="Van der Hulst R."/>
            <person name="Ayyampalayam S."/>
            <person name="Mercati F."/>
            <person name="Riccardi P."/>
            <person name="McKain M.R."/>
            <person name="Kakrana A."/>
            <person name="Tang H."/>
            <person name="Ray J."/>
            <person name="Groenendijk J."/>
            <person name="Arikit S."/>
            <person name="Mathioni S.M."/>
            <person name="Nakano M."/>
            <person name="Shan H."/>
            <person name="Telgmann-Rauber A."/>
            <person name="Kanno A."/>
            <person name="Yue Z."/>
            <person name="Chen H."/>
            <person name="Li W."/>
            <person name="Chen Y."/>
            <person name="Xu X."/>
            <person name="Zhang Y."/>
            <person name="Luo S."/>
            <person name="Chen H."/>
            <person name="Gao J."/>
            <person name="Mao Z."/>
            <person name="Pires J.C."/>
            <person name="Luo M."/>
            <person name="Kudrna D."/>
            <person name="Wing R.A."/>
            <person name="Meyers B.C."/>
            <person name="Yi K."/>
            <person name="Kong H."/>
            <person name="Lavrijsen P."/>
            <person name="Sunseri F."/>
            <person name="Falavigna A."/>
            <person name="Ye Y."/>
            <person name="Leebens-Mack J.H."/>
            <person name="Chen G."/>
        </authorList>
    </citation>
    <scope>NUCLEOTIDE SEQUENCE [LARGE SCALE GENOMIC DNA]</scope>
    <source>
        <strain evidence="10">cv. DH0086</strain>
    </source>
</reference>
<sequence length="815" mass="92717">MVADIFVLSELRPRRVSDLTRDGRPYTLALVVKGGGSEGPTAKRFVIKTSQEVPVYSREEEPRKSLFAIYLSSVNSYNRIWKSLDFDMVRNKNASIIKMVWEYNPLDADECSSSSGATFSDLNVRLGLYRFKLNDSQLNAVLDCLSESDQHGKNSIKLIRGPPGTGKTKTISSLLWAFLTKKCRTLSCAPTNTAIKEAALRLLRLVKESSSSKNCSLGDIVLFGNKSRMKINDDHSEIFLDDRVSRLSKCFSHLTGWSYCLISMMNFLENAISHYEKYLEEVDKQEKEKKENEKKEKEKKEKEKKEKESIVRLTLKEFILKRFFTLAQGLSFCMRTLSMDLPRSSTSEKNFSDMNLLLEGIDITGTLLRSTDITDKMLDEVFKMSIEEEDCNIYELHHINEGTATKTKLRRTRSICIQILRTLDSNLHLPNTFDRQSIQNFCLSGAIIIFCTSSSSFRLHNVEMEKPLECLVVDEAAQLKECECLIPLQLSRIQHAIFIGDECQLPAMVKSQASENAAFGRSLFERLSSLGHKKHLLDVQYRMHPSISRFPSSNFYNDKVSDGPNVKCDSYRQCYLPGPMYGPYSFINIAIGKEETDTNGRSLKNMIEVAVVLQILKNLYKSTSTRGKQLSIGIISPYTAQICAIQEKLKNMYFSSSEFSVKVQSIDGFQGGEEDIVIISTVRYNKGGRVGFLSNLQRTNVALTRAKHCLWVLGNETTLIRSRSVWEKIVRDAKSRGCYYNARDDKSLDEAIIEAAVDLDELEDLLNMGKASWKKSDRSSSSNSQSGFGRGRNNYRNGFQIIKLKFTVWFRQRKE</sequence>
<evidence type="ECO:0000313" key="9">
    <source>
        <dbReference type="EMBL" id="ONK57202.1"/>
    </source>
</evidence>
<organism evidence="9 10">
    <name type="scientific">Asparagus officinalis</name>
    <name type="common">Garden asparagus</name>
    <dbReference type="NCBI Taxonomy" id="4686"/>
    <lineage>
        <taxon>Eukaryota</taxon>
        <taxon>Viridiplantae</taxon>
        <taxon>Streptophyta</taxon>
        <taxon>Embryophyta</taxon>
        <taxon>Tracheophyta</taxon>
        <taxon>Spermatophyta</taxon>
        <taxon>Magnoliopsida</taxon>
        <taxon>Liliopsida</taxon>
        <taxon>Asparagales</taxon>
        <taxon>Asparagaceae</taxon>
        <taxon>Asparagoideae</taxon>
        <taxon>Asparagus</taxon>
    </lineage>
</organism>
<dbReference type="Proteomes" id="UP000243459">
    <property type="component" value="Chromosome 10"/>
</dbReference>
<dbReference type="PANTHER" id="PTHR10887">
    <property type="entry name" value="DNA2/NAM7 HELICASE FAMILY"/>
    <property type="match status" value="1"/>
</dbReference>